<sequence length="329" mass="34914">MQPSAIVTVGGQVMGSPFYSRLVSIDVTDAEGTSNDTVSIHLNDGWEAGMLAIPNTGDPVTVALGYGAPVLLGRYTVDTVEVECLPYAMRIGGSSADIRAKMKQNKSRHWDEKPLSTIVEEIAGEHGLAAKVSGSVGSTVLPWVGQVDEGDIHFLERLAARFNALFTVKNGSLIFAERGSGQTAAGVSIPGFVITPSVIVQGTCRFTADDRPSHQKVEAFWQDKAEAKRKIEEAIADDDAEAIYRIGEIFATQDEAKKAADSKAKDLQRATKRLSVTIIGNPAVAAGQSVTLAGVRPGVDGVPFIAKTVRHSFSKGGGYTTDIDAELQV</sequence>
<dbReference type="SUPFAM" id="SSF69279">
    <property type="entry name" value="Phage tail proteins"/>
    <property type="match status" value="1"/>
</dbReference>
<protein>
    <submittedName>
        <fullName evidence="1">Late control protein D</fullName>
    </submittedName>
</protein>
<dbReference type="AlphaFoldDB" id="A0A8B2NZ52"/>
<reference evidence="1 2" key="1">
    <citation type="submission" date="2018-05" db="EMBL/GenBank/DDBJ databases">
        <title>Acuticoccus sediminis sp. nov., isolated from deep-sea sediment of Indian Ocean.</title>
        <authorList>
            <person name="Liu X."/>
            <person name="Lai Q."/>
            <person name="Du Y."/>
            <person name="Sun F."/>
            <person name="Zhang X."/>
            <person name="Wang S."/>
            <person name="Shao Z."/>
        </authorList>
    </citation>
    <scope>NUCLEOTIDE SEQUENCE [LARGE SCALE GENOMIC DNA]</scope>
    <source>
        <strain evidence="1 2">PTG4-2</strain>
    </source>
</reference>
<dbReference type="OrthoDB" id="4070623at2"/>
<keyword evidence="2" id="KW-1185">Reference proteome</keyword>
<dbReference type="RefSeq" id="WP_111347675.1">
    <property type="nucleotide sequence ID" value="NZ_QHHQ01000003.1"/>
</dbReference>
<evidence type="ECO:0000313" key="2">
    <source>
        <dbReference type="Proteomes" id="UP000249590"/>
    </source>
</evidence>
<dbReference type="Pfam" id="PF05954">
    <property type="entry name" value="Phage_GPD"/>
    <property type="match status" value="1"/>
</dbReference>
<accession>A0A8B2NZ52</accession>
<proteinExistence type="predicted"/>
<evidence type="ECO:0000313" key="1">
    <source>
        <dbReference type="EMBL" id="RAI01088.1"/>
    </source>
</evidence>
<organism evidence="1 2">
    <name type="scientific">Acuticoccus sediminis</name>
    <dbReference type="NCBI Taxonomy" id="2184697"/>
    <lineage>
        <taxon>Bacteria</taxon>
        <taxon>Pseudomonadati</taxon>
        <taxon>Pseudomonadota</taxon>
        <taxon>Alphaproteobacteria</taxon>
        <taxon>Hyphomicrobiales</taxon>
        <taxon>Amorphaceae</taxon>
        <taxon>Acuticoccus</taxon>
    </lineage>
</organism>
<dbReference type="EMBL" id="QHHQ01000003">
    <property type="protein sequence ID" value="RAI01088.1"/>
    <property type="molecule type" value="Genomic_DNA"/>
</dbReference>
<name>A0A8B2NZ52_9HYPH</name>
<dbReference type="Proteomes" id="UP000249590">
    <property type="component" value="Unassembled WGS sequence"/>
</dbReference>
<comment type="caution">
    <text evidence="1">The sequence shown here is derived from an EMBL/GenBank/DDBJ whole genome shotgun (WGS) entry which is preliminary data.</text>
</comment>
<gene>
    <name evidence="1" type="ORF">DLJ53_17890</name>
</gene>